<keyword evidence="4 6" id="KW-0689">Ribosomal protein</keyword>
<dbReference type="NCBIfam" id="NF004360">
    <property type="entry name" value="PRK05738.1-5"/>
    <property type="match status" value="1"/>
</dbReference>
<dbReference type="OrthoDB" id="9793353at2"/>
<evidence type="ECO:0000313" key="9">
    <source>
        <dbReference type="Proteomes" id="UP000077786"/>
    </source>
</evidence>
<keyword evidence="3 6" id="KW-0694">RNA-binding</keyword>
<dbReference type="SUPFAM" id="SSF54189">
    <property type="entry name" value="Ribosomal proteins S24e, L23 and L15e"/>
    <property type="match status" value="1"/>
</dbReference>
<protein>
    <recommendedName>
        <fullName evidence="6">Large ribosomal subunit protein uL23</fullName>
    </recommendedName>
</protein>
<keyword evidence="5 6" id="KW-0687">Ribonucleoprotein</keyword>
<dbReference type="NCBIfam" id="NF004359">
    <property type="entry name" value="PRK05738.1-3"/>
    <property type="match status" value="1"/>
</dbReference>
<dbReference type="EMBL" id="BSNU01000004">
    <property type="protein sequence ID" value="GLQ63660.1"/>
    <property type="molecule type" value="Genomic_DNA"/>
</dbReference>
<dbReference type="HAMAP" id="MF_01369_B">
    <property type="entry name" value="Ribosomal_uL23_B"/>
    <property type="match status" value="1"/>
</dbReference>
<dbReference type="GO" id="GO:0006412">
    <property type="term" value="P:translation"/>
    <property type="evidence" value="ECO:0007669"/>
    <property type="project" value="UniProtKB-UniRule"/>
</dbReference>
<dbReference type="GO" id="GO:1990904">
    <property type="term" value="C:ribonucleoprotein complex"/>
    <property type="evidence" value="ECO:0007669"/>
    <property type="project" value="UniProtKB-KW"/>
</dbReference>
<accession>A0A1B6VHP3</accession>
<dbReference type="Proteomes" id="UP001156614">
    <property type="component" value="Unassembled WGS sequence"/>
</dbReference>
<dbReference type="NCBIfam" id="NF004363">
    <property type="entry name" value="PRK05738.2-4"/>
    <property type="match status" value="1"/>
</dbReference>
<dbReference type="NCBIfam" id="NF004366">
    <property type="entry name" value="PRK05738.3-2"/>
    <property type="match status" value="1"/>
</dbReference>
<dbReference type="GO" id="GO:0019843">
    <property type="term" value="F:rRNA binding"/>
    <property type="evidence" value="ECO:0007669"/>
    <property type="project" value="UniProtKB-UniRule"/>
</dbReference>
<comment type="subunit">
    <text evidence="6">Part of the 50S ribosomal subunit. Contacts protein L29, and trigger factor when it is bound to the ribosome.</text>
</comment>
<dbReference type="Proteomes" id="UP000077786">
    <property type="component" value="Unassembled WGS sequence"/>
</dbReference>
<sequence>MTISIVMNARKTAENMSQEALYDVVRSPLITEKATLLSERNQVVFKVSTTATKPQIKAAVEKLFNVKVSGVNTLVQKGKTKRVKGRPGRRSDIKKAYVQLAEGQSIDLTAKLG</sequence>
<dbReference type="PATRIC" id="fig|38307.3.peg.2582"/>
<dbReference type="AlphaFoldDB" id="A0A1B6VHP3"/>
<evidence type="ECO:0000256" key="5">
    <source>
        <dbReference type="ARBA" id="ARBA00023274"/>
    </source>
</evidence>
<organism evidence="8 9">
    <name type="scientific">Gluconobacter cerinus</name>
    <dbReference type="NCBI Taxonomy" id="38307"/>
    <lineage>
        <taxon>Bacteria</taxon>
        <taxon>Pseudomonadati</taxon>
        <taxon>Pseudomonadota</taxon>
        <taxon>Alphaproteobacteria</taxon>
        <taxon>Acetobacterales</taxon>
        <taxon>Acetobacteraceae</taxon>
        <taxon>Gluconobacter</taxon>
    </lineage>
</organism>
<evidence type="ECO:0000256" key="6">
    <source>
        <dbReference type="HAMAP-Rule" id="MF_01369"/>
    </source>
</evidence>
<comment type="caution">
    <text evidence="8">The sequence shown here is derived from an EMBL/GenBank/DDBJ whole genome shotgun (WGS) entry which is preliminary data.</text>
</comment>
<name>A0A1B6VHP3_9PROT</name>
<dbReference type="InterPro" id="IPR013025">
    <property type="entry name" value="Ribosomal_uL23-like"/>
</dbReference>
<reference evidence="10" key="3">
    <citation type="journal article" date="2019" name="Int. J. Syst. Evol. Microbiol.">
        <title>The Global Catalogue of Microorganisms (GCM) 10K type strain sequencing project: providing services to taxonomists for standard genome sequencing and annotation.</title>
        <authorList>
            <consortium name="The Broad Institute Genomics Platform"/>
            <consortium name="The Broad Institute Genome Sequencing Center for Infectious Disease"/>
            <person name="Wu L."/>
            <person name="Ma J."/>
        </authorList>
    </citation>
    <scope>NUCLEOTIDE SEQUENCE [LARGE SCALE GENOMIC DNA]</scope>
    <source>
        <strain evidence="10">NBRC 3267</strain>
    </source>
</reference>
<evidence type="ECO:0000313" key="8">
    <source>
        <dbReference type="EMBL" id="OAJ66742.1"/>
    </source>
</evidence>
<comment type="function">
    <text evidence="6">One of the early assembly proteins it binds 23S rRNA. One of the proteins that surrounds the polypeptide exit tunnel on the outside of the ribosome. Forms the main docking site for trigger factor binding to the ribosome.</text>
</comment>
<evidence type="ECO:0000256" key="3">
    <source>
        <dbReference type="ARBA" id="ARBA00022884"/>
    </source>
</evidence>
<dbReference type="GO" id="GO:0003735">
    <property type="term" value="F:structural constituent of ribosome"/>
    <property type="evidence" value="ECO:0007669"/>
    <property type="project" value="InterPro"/>
</dbReference>
<evidence type="ECO:0000256" key="4">
    <source>
        <dbReference type="ARBA" id="ARBA00022980"/>
    </source>
</evidence>
<evidence type="ECO:0000313" key="7">
    <source>
        <dbReference type="EMBL" id="GLQ63660.1"/>
    </source>
</evidence>
<keyword evidence="2 6" id="KW-0699">rRNA-binding</keyword>
<dbReference type="Gene3D" id="3.30.70.330">
    <property type="match status" value="1"/>
</dbReference>
<dbReference type="Pfam" id="PF00276">
    <property type="entry name" value="Ribosomal_L23"/>
    <property type="match status" value="1"/>
</dbReference>
<reference evidence="7" key="1">
    <citation type="journal article" date="2014" name="Int. J. Syst. Evol. Microbiol.">
        <title>Complete genome sequence of Corynebacterium casei LMG S-19264T (=DSM 44701T), isolated from a smear-ripened cheese.</title>
        <authorList>
            <consortium name="US DOE Joint Genome Institute (JGI-PGF)"/>
            <person name="Walter F."/>
            <person name="Albersmeier A."/>
            <person name="Kalinowski J."/>
            <person name="Ruckert C."/>
        </authorList>
    </citation>
    <scope>NUCLEOTIDE SEQUENCE</scope>
    <source>
        <strain evidence="7">NBRC 3267</strain>
    </source>
</reference>
<dbReference type="GO" id="GO:0005840">
    <property type="term" value="C:ribosome"/>
    <property type="evidence" value="ECO:0007669"/>
    <property type="project" value="UniProtKB-KW"/>
</dbReference>
<proteinExistence type="inferred from homology"/>
<dbReference type="InterPro" id="IPR012678">
    <property type="entry name" value="Ribosomal_uL23/eL15/eS24_sf"/>
</dbReference>
<reference evidence="8 9" key="2">
    <citation type="submission" date="2016-03" db="EMBL/GenBank/DDBJ databases">
        <title>Draft genome sequence of Gluconobacter cerinus strain CECT 9110.</title>
        <authorList>
            <person name="Sainz F."/>
            <person name="Mas A."/>
            <person name="Torija M.J."/>
        </authorList>
    </citation>
    <scope>NUCLEOTIDE SEQUENCE [LARGE SCALE GENOMIC DNA]</scope>
    <source>
        <strain evidence="8 9">CECT 9110</strain>
    </source>
</reference>
<dbReference type="PANTHER" id="PTHR11620">
    <property type="entry name" value="60S RIBOSOMAL PROTEIN L23A"/>
    <property type="match status" value="1"/>
</dbReference>
<gene>
    <name evidence="6 7" type="primary">rplW</name>
    <name evidence="8" type="ORF">A0123_02476</name>
    <name evidence="7" type="ORF">GCM10007867_25050</name>
</gene>
<dbReference type="InterPro" id="IPR012677">
    <property type="entry name" value="Nucleotide-bd_a/b_plait_sf"/>
</dbReference>
<evidence type="ECO:0000256" key="2">
    <source>
        <dbReference type="ARBA" id="ARBA00022730"/>
    </source>
</evidence>
<keyword evidence="10" id="KW-1185">Reference proteome</keyword>
<evidence type="ECO:0000313" key="10">
    <source>
        <dbReference type="Proteomes" id="UP001156614"/>
    </source>
</evidence>
<dbReference type="EMBL" id="LUTU01000013">
    <property type="protein sequence ID" value="OAJ66742.1"/>
    <property type="molecule type" value="Genomic_DNA"/>
</dbReference>
<evidence type="ECO:0000256" key="1">
    <source>
        <dbReference type="ARBA" id="ARBA00006700"/>
    </source>
</evidence>
<dbReference type="FunFam" id="3.30.70.330:FF:000001">
    <property type="entry name" value="50S ribosomal protein L23"/>
    <property type="match status" value="1"/>
</dbReference>
<comment type="similarity">
    <text evidence="1 6">Belongs to the universal ribosomal protein uL23 family.</text>
</comment>
<reference evidence="7" key="4">
    <citation type="submission" date="2023-01" db="EMBL/GenBank/DDBJ databases">
        <title>Draft genome sequence of Gluconobacter cerinus strain NBRC 3267.</title>
        <authorList>
            <person name="Sun Q."/>
            <person name="Mori K."/>
        </authorList>
    </citation>
    <scope>NUCLEOTIDE SEQUENCE</scope>
    <source>
        <strain evidence="7">NBRC 3267</strain>
    </source>
</reference>